<evidence type="ECO:0000313" key="2">
    <source>
        <dbReference type="Proteomes" id="UP000685013"/>
    </source>
</evidence>
<dbReference type="AlphaFoldDB" id="A0AAV6MNA1"/>
<proteinExistence type="predicted"/>
<comment type="caution">
    <text evidence="1">The sequence shown here is derived from an EMBL/GenBank/DDBJ whole genome shotgun (WGS) entry which is preliminary data.</text>
</comment>
<name>A0AAV6MNA1_9ROSI</name>
<feature type="non-terminal residue" evidence="1">
    <location>
        <position position="1"/>
    </location>
</feature>
<accession>A0AAV6MNA1</accession>
<protein>
    <submittedName>
        <fullName evidence="1">Uncharacterized protein</fullName>
    </submittedName>
</protein>
<organism evidence="1 2">
    <name type="scientific">Cucurbita argyrosperma subsp. sororia</name>
    <dbReference type="NCBI Taxonomy" id="37648"/>
    <lineage>
        <taxon>Eukaryota</taxon>
        <taxon>Viridiplantae</taxon>
        <taxon>Streptophyta</taxon>
        <taxon>Embryophyta</taxon>
        <taxon>Tracheophyta</taxon>
        <taxon>Spermatophyta</taxon>
        <taxon>Magnoliopsida</taxon>
        <taxon>eudicotyledons</taxon>
        <taxon>Gunneridae</taxon>
        <taxon>Pentapetalae</taxon>
        <taxon>rosids</taxon>
        <taxon>fabids</taxon>
        <taxon>Cucurbitales</taxon>
        <taxon>Cucurbitaceae</taxon>
        <taxon>Cucurbiteae</taxon>
        <taxon>Cucurbita</taxon>
    </lineage>
</organism>
<keyword evidence="2" id="KW-1185">Reference proteome</keyword>
<evidence type="ECO:0000313" key="1">
    <source>
        <dbReference type="EMBL" id="KAG6584444.1"/>
    </source>
</evidence>
<reference evidence="1 2" key="1">
    <citation type="journal article" date="2021" name="Hortic Res">
        <title>The domestication of Cucurbita argyrosperma as revealed by the genome of its wild relative.</title>
        <authorList>
            <person name="Barrera-Redondo J."/>
            <person name="Sanchez-de la Vega G."/>
            <person name="Aguirre-Liguori J.A."/>
            <person name="Castellanos-Morales G."/>
            <person name="Gutierrez-Guerrero Y.T."/>
            <person name="Aguirre-Dugua X."/>
            <person name="Aguirre-Planter E."/>
            <person name="Tenaillon M.I."/>
            <person name="Lira-Saade R."/>
            <person name="Eguiarte L.E."/>
        </authorList>
    </citation>
    <scope>NUCLEOTIDE SEQUENCE [LARGE SCALE GENOMIC DNA]</scope>
    <source>
        <strain evidence="1">JBR-2021</strain>
    </source>
</reference>
<dbReference type="EMBL" id="JAGKQH010000013">
    <property type="protein sequence ID" value="KAG6584444.1"/>
    <property type="molecule type" value="Genomic_DNA"/>
</dbReference>
<gene>
    <name evidence="1" type="ORF">SDJN03_20376</name>
</gene>
<dbReference type="Proteomes" id="UP000685013">
    <property type="component" value="Chromosome 13"/>
</dbReference>
<sequence length="103" mass="12013">MRLLFTFAFSKMMRAFKQDFHSRLLKRACKMLSKALINLYKPIDQEDLPSSVMLLKRNLKKLLKECTASQRTYSQVYSVDMPSPPLLIGKHELIRYSCLGFHG</sequence>